<accession>A0ABP8GCT7</accession>
<evidence type="ECO:0000313" key="1">
    <source>
        <dbReference type="EMBL" id="GAA4321951.1"/>
    </source>
</evidence>
<comment type="caution">
    <text evidence="1">The sequence shown here is derived from an EMBL/GenBank/DDBJ whole genome shotgun (WGS) entry which is preliminary data.</text>
</comment>
<gene>
    <name evidence="1" type="ORF">GCM10023144_01550</name>
</gene>
<evidence type="ECO:0000313" key="2">
    <source>
        <dbReference type="Proteomes" id="UP001501671"/>
    </source>
</evidence>
<dbReference type="EMBL" id="BAABFO010000001">
    <property type="protein sequence ID" value="GAA4321951.1"/>
    <property type="molecule type" value="Genomic_DNA"/>
</dbReference>
<organism evidence="1 2">
    <name type="scientific">Pigmentiphaga soli</name>
    <dbReference type="NCBI Taxonomy" id="1007095"/>
    <lineage>
        <taxon>Bacteria</taxon>
        <taxon>Pseudomonadati</taxon>
        <taxon>Pseudomonadota</taxon>
        <taxon>Betaproteobacteria</taxon>
        <taxon>Burkholderiales</taxon>
        <taxon>Alcaligenaceae</taxon>
        <taxon>Pigmentiphaga</taxon>
    </lineage>
</organism>
<dbReference type="Proteomes" id="UP001501671">
    <property type="component" value="Unassembled WGS sequence"/>
</dbReference>
<name>A0ABP8GCT7_9BURK</name>
<proteinExistence type="predicted"/>
<protein>
    <submittedName>
        <fullName evidence="1">Uncharacterized protein</fullName>
    </submittedName>
</protein>
<keyword evidence="2" id="KW-1185">Reference proteome</keyword>
<sequence length="146" mass="15757">MNAPDHIAIADLYPRTPEPTVMQLADRAEIAAATRRFYLARERVRICRALQAEDGRALSPSGYDHGAAGALMEDVVTGREDTPAAIALAQLFRLVAGRASDAVIADVARQMVQHAIEMAAQINVDALESECNVPKRFEVRSDGDAA</sequence>
<reference evidence="2" key="1">
    <citation type="journal article" date="2019" name="Int. J. Syst. Evol. Microbiol.">
        <title>The Global Catalogue of Microorganisms (GCM) 10K type strain sequencing project: providing services to taxonomists for standard genome sequencing and annotation.</title>
        <authorList>
            <consortium name="The Broad Institute Genomics Platform"/>
            <consortium name="The Broad Institute Genome Sequencing Center for Infectious Disease"/>
            <person name="Wu L."/>
            <person name="Ma J."/>
        </authorList>
    </citation>
    <scope>NUCLEOTIDE SEQUENCE [LARGE SCALE GENOMIC DNA]</scope>
    <source>
        <strain evidence="2">JCM 17666</strain>
    </source>
</reference>
<dbReference type="RefSeq" id="WP_345245319.1">
    <property type="nucleotide sequence ID" value="NZ_BAABFO010000001.1"/>
</dbReference>